<feature type="binding site" evidence="8">
    <location>
        <position position="85"/>
    </location>
    <ligand>
        <name>Mg(2+)</name>
        <dbReference type="ChEBI" id="CHEBI:18420"/>
        <label>1</label>
        <note>catalytic</note>
    </ligand>
</feature>
<feature type="binding site" evidence="8">
    <location>
        <position position="83"/>
    </location>
    <ligand>
        <name>Mg(2+)</name>
        <dbReference type="ChEBI" id="CHEBI:18420"/>
        <label>1</label>
        <note>catalytic</note>
    </ligand>
</feature>
<dbReference type="AlphaFoldDB" id="A0A6B9FF01"/>
<keyword evidence="4" id="KW-0378">Hydrolase</keyword>
<dbReference type="Pfam" id="PF00459">
    <property type="entry name" value="Inositol_P"/>
    <property type="match status" value="1"/>
</dbReference>
<dbReference type="SUPFAM" id="SSF56655">
    <property type="entry name" value="Carbohydrate phosphatase"/>
    <property type="match status" value="1"/>
</dbReference>
<dbReference type="Gene3D" id="3.30.540.10">
    <property type="entry name" value="Fructose-1,6-Bisphosphatase, subunit A, domain 1"/>
    <property type="match status" value="1"/>
</dbReference>
<sequence length="263" mass="27599">MDRRTTAVRAARAGAALATELFRTGLDAETKESATDYVTEADRRTQERIVDRLAEDYPDETVIGEEGDGRKRLQSGETAWIVDPIDGTTNYVRGMPLWATSVAVVEDGDPVAAANCLPLLGDEYHADTEDAVRDAYRPDGPVDGGDTATVSDTAGLEASLVAPTLRYTGDGAYGSLLGTLSPNVGDVRRFGSAQTTLSLVAGGHLDAAVGVSEAYPWDTVAGVHLIERAGGTVTDLAGEPWTPGSEGLVASNGRIHDDLLALL</sequence>
<accession>A0A6B9FF01</accession>
<dbReference type="GeneID" id="43368809"/>
<keyword evidence="10" id="KW-1185">Reference proteome</keyword>
<feature type="binding site" evidence="8">
    <location>
        <position position="65"/>
    </location>
    <ligand>
        <name>Mg(2+)</name>
        <dbReference type="ChEBI" id="CHEBI:18420"/>
        <label>1</label>
        <note>catalytic</note>
    </ligand>
</feature>
<dbReference type="EC" id="3.1.3.11" evidence="2"/>
<evidence type="ECO:0000256" key="7">
    <source>
        <dbReference type="ARBA" id="ARBA00038103"/>
    </source>
</evidence>
<dbReference type="InterPro" id="IPR020583">
    <property type="entry name" value="Inositol_monoP_metal-BS"/>
</dbReference>
<dbReference type="PANTHER" id="PTHR20854">
    <property type="entry name" value="INOSITOL MONOPHOSPHATASE"/>
    <property type="match status" value="1"/>
</dbReference>
<dbReference type="KEGG" id="hra:EI982_04720"/>
<evidence type="ECO:0000256" key="1">
    <source>
        <dbReference type="ARBA" id="ARBA00001273"/>
    </source>
</evidence>
<keyword evidence="3 8" id="KW-0479">Metal-binding</keyword>
<comment type="cofactor">
    <cofactor evidence="8">
        <name>Mg(2+)</name>
        <dbReference type="ChEBI" id="CHEBI:18420"/>
    </cofactor>
</comment>
<dbReference type="GO" id="GO:0007165">
    <property type="term" value="P:signal transduction"/>
    <property type="evidence" value="ECO:0007669"/>
    <property type="project" value="TreeGrafter"/>
</dbReference>
<dbReference type="OrthoDB" id="58111at2157"/>
<organism evidence="9 10">
    <name type="scientific">Haloplanus rallus</name>
    <dbReference type="NCBI Taxonomy" id="1816183"/>
    <lineage>
        <taxon>Archaea</taxon>
        <taxon>Methanobacteriati</taxon>
        <taxon>Methanobacteriota</taxon>
        <taxon>Stenosarchaea group</taxon>
        <taxon>Halobacteria</taxon>
        <taxon>Halobacteriales</taxon>
        <taxon>Haloferacaceae</taxon>
        <taxon>Haloplanus</taxon>
    </lineage>
</organism>
<protein>
    <recommendedName>
        <fullName evidence="2">fructose-bisphosphatase</fullName>
        <ecNumber evidence="2">3.1.3.11</ecNumber>
    </recommendedName>
</protein>
<dbReference type="GO" id="GO:0046872">
    <property type="term" value="F:metal ion binding"/>
    <property type="evidence" value="ECO:0007669"/>
    <property type="project" value="UniProtKB-KW"/>
</dbReference>
<dbReference type="InterPro" id="IPR000760">
    <property type="entry name" value="Inositol_monophosphatase-like"/>
</dbReference>
<evidence type="ECO:0000256" key="8">
    <source>
        <dbReference type="PIRSR" id="PIRSR600760-2"/>
    </source>
</evidence>
<dbReference type="EMBL" id="CP034345">
    <property type="protein sequence ID" value="QGX94133.1"/>
    <property type="molecule type" value="Genomic_DNA"/>
</dbReference>
<dbReference type="Gene3D" id="3.40.190.80">
    <property type="match status" value="1"/>
</dbReference>
<proteinExistence type="inferred from homology"/>
<dbReference type="GO" id="GO:0008934">
    <property type="term" value="F:inositol monophosphate 1-phosphatase activity"/>
    <property type="evidence" value="ECO:0007669"/>
    <property type="project" value="TreeGrafter"/>
</dbReference>
<dbReference type="RefSeq" id="WP_157688370.1">
    <property type="nucleotide sequence ID" value="NZ_CP034345.1"/>
</dbReference>
<evidence type="ECO:0000313" key="9">
    <source>
        <dbReference type="EMBL" id="QGX94133.1"/>
    </source>
</evidence>
<feature type="binding site" evidence="8">
    <location>
        <position position="218"/>
    </location>
    <ligand>
        <name>Mg(2+)</name>
        <dbReference type="ChEBI" id="CHEBI:18420"/>
        <label>1</label>
        <note>catalytic</note>
    </ligand>
</feature>
<evidence type="ECO:0000313" key="10">
    <source>
        <dbReference type="Proteomes" id="UP000428325"/>
    </source>
</evidence>
<gene>
    <name evidence="9" type="ORF">EI982_04720</name>
</gene>
<keyword evidence="5 8" id="KW-0460">Magnesium</keyword>
<dbReference type="PANTHER" id="PTHR20854:SF4">
    <property type="entry name" value="INOSITOL-1-MONOPHOSPHATASE-RELATED"/>
    <property type="match status" value="1"/>
</dbReference>
<reference evidence="9 10" key="1">
    <citation type="submission" date="2018-12" db="EMBL/GenBank/DDBJ databases">
        <title>Complete genome sequence of Haloplanus rallus MBLA0036.</title>
        <authorList>
            <person name="Nam Y.-d."/>
            <person name="Kang J."/>
            <person name="Chung W.-H."/>
            <person name="Park Y.S."/>
        </authorList>
    </citation>
    <scope>NUCLEOTIDE SEQUENCE [LARGE SCALE GENOMIC DNA]</scope>
    <source>
        <strain evidence="9 10">MBLA0036</strain>
    </source>
</reference>
<dbReference type="Proteomes" id="UP000428325">
    <property type="component" value="Chromosome"/>
</dbReference>
<comment type="catalytic activity">
    <reaction evidence="1">
        <text>beta-D-fructose 1,6-bisphosphate + H2O = beta-D-fructose 6-phosphate + phosphate</text>
        <dbReference type="Rhea" id="RHEA:11064"/>
        <dbReference type="ChEBI" id="CHEBI:15377"/>
        <dbReference type="ChEBI" id="CHEBI:32966"/>
        <dbReference type="ChEBI" id="CHEBI:43474"/>
        <dbReference type="ChEBI" id="CHEBI:57634"/>
        <dbReference type="EC" id="3.1.3.11"/>
    </reaction>
</comment>
<dbReference type="PROSITE" id="PS00629">
    <property type="entry name" value="IMP_1"/>
    <property type="match status" value="1"/>
</dbReference>
<evidence type="ECO:0000256" key="5">
    <source>
        <dbReference type="ARBA" id="ARBA00022842"/>
    </source>
</evidence>
<name>A0A6B9FF01_9EURY</name>
<keyword evidence="6" id="KW-0119">Carbohydrate metabolism</keyword>
<dbReference type="CDD" id="cd01637">
    <property type="entry name" value="IMPase_like"/>
    <property type="match status" value="1"/>
</dbReference>
<feature type="binding site" evidence="8">
    <location>
        <position position="86"/>
    </location>
    <ligand>
        <name>Mg(2+)</name>
        <dbReference type="ChEBI" id="CHEBI:18420"/>
        <label>1</label>
        <note>catalytic</note>
    </ligand>
</feature>
<evidence type="ECO:0000256" key="2">
    <source>
        <dbReference type="ARBA" id="ARBA00013093"/>
    </source>
</evidence>
<dbReference type="GO" id="GO:0006020">
    <property type="term" value="P:inositol metabolic process"/>
    <property type="evidence" value="ECO:0007669"/>
    <property type="project" value="TreeGrafter"/>
</dbReference>
<evidence type="ECO:0000256" key="6">
    <source>
        <dbReference type="ARBA" id="ARBA00023277"/>
    </source>
</evidence>
<dbReference type="PRINTS" id="PR00377">
    <property type="entry name" value="IMPHPHTASES"/>
</dbReference>
<comment type="similarity">
    <text evidence="7">Belongs to the inositol monophosphatase superfamily. FBPase class 4 family.</text>
</comment>
<evidence type="ECO:0000256" key="3">
    <source>
        <dbReference type="ARBA" id="ARBA00022723"/>
    </source>
</evidence>
<dbReference type="GO" id="GO:0042132">
    <property type="term" value="F:fructose 1,6-bisphosphate 1-phosphatase activity"/>
    <property type="evidence" value="ECO:0007669"/>
    <property type="project" value="UniProtKB-EC"/>
</dbReference>
<evidence type="ECO:0000256" key="4">
    <source>
        <dbReference type="ARBA" id="ARBA00022801"/>
    </source>
</evidence>